<dbReference type="EMBL" id="KZ819326">
    <property type="protein sequence ID" value="PWN21144.1"/>
    <property type="molecule type" value="Genomic_DNA"/>
</dbReference>
<evidence type="ECO:0000256" key="2">
    <source>
        <dbReference type="SAM" id="Phobius"/>
    </source>
</evidence>
<feature type="region of interest" description="Disordered" evidence="1">
    <location>
        <begin position="587"/>
        <end position="716"/>
    </location>
</feature>
<keyword evidence="4" id="KW-1185">Reference proteome</keyword>
<feature type="region of interest" description="Disordered" evidence="1">
    <location>
        <begin position="794"/>
        <end position="827"/>
    </location>
</feature>
<feature type="compositionally biased region" description="Polar residues" evidence="1">
    <location>
        <begin position="31"/>
        <end position="50"/>
    </location>
</feature>
<keyword evidence="2" id="KW-0472">Membrane</keyword>
<dbReference type="SUPFAM" id="SSF117281">
    <property type="entry name" value="Kelch motif"/>
    <property type="match status" value="1"/>
</dbReference>
<gene>
    <name evidence="3" type="ORF">BCV69DRAFT_282642</name>
</gene>
<dbReference type="InterPro" id="IPR039715">
    <property type="entry name" value="ZCCHC10"/>
</dbReference>
<dbReference type="InterPro" id="IPR015915">
    <property type="entry name" value="Kelch-typ_b-propeller"/>
</dbReference>
<evidence type="ECO:0000313" key="4">
    <source>
        <dbReference type="Proteomes" id="UP000245942"/>
    </source>
</evidence>
<dbReference type="STRING" id="1684307.A0A316U8G8"/>
<sequence length="1107" mass="116338">MANLSGSQRCHNQQAQWSVECNGISSYAQETVASTSQTTAQRQLRSTRSPDFSPRRAGSHRGARLQQSFSSSSSSSSSASTSTHSEGKTNPRRPRLGRALGLLCAASSLAAGFSPIHEVSARSQSMRRHAAADFEETRFPAGFARQSHEQQSRQLEQREVTRVKKVIFEASGSDVAALRTSHNSSASVSSHLSGRWGHSSTYLENEKTILFVGGQVADGSSLEYTNDVFALNVSSLVTNSTSGPQNSWSQLSSHGLEPHAFAGQAVTQTKKGADQIWLFGGYTNNCSASAAWTWTASEGMNKSWSAVGPTEGLTRKARAPTMGVPAGTGLAHGQNATGTAVMMLGGLDVTYDCSSQGNATANDDGAVVWQLGHSNLTSVREMAVKDGNGTFSLIDYSTVVVPAKGLGNSTIFFGGMTSHDVFANWTTLWSFNPWTSTWETIATTGEIPAGRRGHTSTLIGKDRVVVAGGVLANGTLTDEVFILTFNDTTAVWSTPTYAKDQTVAAPAKAYHSALLVEDVLVVGFGAARNSTTSSSASSKERRGTKTSTSTTAAAPVLYLDTSNDKAWRWSDSIEGVLEARGVVRAVTSTTSTHSSTSTSSTSSSSSRTSTRTSSSTRTTSSTRTRSSTSAASTSTPSTTTSSARPTTTNAASSTSYSAAPAVSTSADDGAGSSSSSSVEEDPTTTAAAAQATHYSASSSTRSSASASATSDGSGSATITTAAKTGAVVGSLLGAAAFAVVLGGLYAYKKRKDSYKEWAAMGRDAERRGGGGNEGGGAGDAPPVSMLWFHGGRNATREDEGSFTQQPVNRGGRPRLSDSRSPDPLLTDPFAAANDSYVARPATAVYASASHDGYLSYDPYRAPLSPFSLDVATPAQRQPLDRNQSSESLASSIGGASHCSYPYLSAMHRPSLGASQASPNPSSATVTPALSSVSPRAVMAERCAGGFLTSPTAQHPHRFSARDMVSGWDPRALQELKSARGAGVDDSFDEVTLDVEEVEDADADGSIVFKGDQDEEHEHEHELQERDERIAELGERKTHIDLRHPHLQALVTRNNGQRSYSLPHQAMPLTKTMSTSSVPGAPRTARVTSGRAKRTMLRVTNASLDAEY</sequence>
<feature type="compositionally biased region" description="Polar residues" evidence="1">
    <location>
        <begin position="912"/>
        <end position="931"/>
    </location>
</feature>
<dbReference type="GeneID" id="37014158"/>
<dbReference type="Proteomes" id="UP000245942">
    <property type="component" value="Unassembled WGS sequence"/>
</dbReference>
<dbReference type="Pfam" id="PF24681">
    <property type="entry name" value="Kelch_KLHDC2_KLHL20_DRC7"/>
    <property type="match status" value="1"/>
</dbReference>
<feature type="transmembrane region" description="Helical" evidence="2">
    <location>
        <begin position="726"/>
        <end position="747"/>
    </location>
</feature>
<name>A0A316U8G8_9BASI</name>
<proteinExistence type="predicted"/>
<dbReference type="PANTHER" id="PTHR13491">
    <property type="entry name" value="ZCCHC10 PROTEIN"/>
    <property type="match status" value="1"/>
</dbReference>
<keyword evidence="2" id="KW-1133">Transmembrane helix</keyword>
<dbReference type="AlphaFoldDB" id="A0A316U8G8"/>
<dbReference type="PANTHER" id="PTHR13491:SF0">
    <property type="entry name" value="ZINC FINGER CCHC DOMAIN-CONTAINING PROTEIN 10"/>
    <property type="match status" value="1"/>
</dbReference>
<evidence type="ECO:0000256" key="1">
    <source>
        <dbReference type="SAM" id="MobiDB-lite"/>
    </source>
</evidence>
<dbReference type="OrthoDB" id="432528at2759"/>
<feature type="region of interest" description="Disordered" evidence="1">
    <location>
        <begin position="911"/>
        <end position="931"/>
    </location>
</feature>
<organism evidence="3 4">
    <name type="scientific">Pseudomicrostroma glucosiphilum</name>
    <dbReference type="NCBI Taxonomy" id="1684307"/>
    <lineage>
        <taxon>Eukaryota</taxon>
        <taxon>Fungi</taxon>
        <taxon>Dikarya</taxon>
        <taxon>Basidiomycota</taxon>
        <taxon>Ustilaginomycotina</taxon>
        <taxon>Exobasidiomycetes</taxon>
        <taxon>Microstromatales</taxon>
        <taxon>Microstromatales incertae sedis</taxon>
        <taxon>Pseudomicrostroma</taxon>
    </lineage>
</organism>
<dbReference type="RefSeq" id="XP_025348304.1">
    <property type="nucleotide sequence ID" value="XM_025492424.1"/>
</dbReference>
<protein>
    <recommendedName>
        <fullName evidence="5">Galactose oxidase</fullName>
    </recommendedName>
</protein>
<keyword evidence="2" id="KW-0812">Transmembrane</keyword>
<accession>A0A316U8G8</accession>
<feature type="compositionally biased region" description="Low complexity" evidence="1">
    <location>
        <begin position="68"/>
        <end position="84"/>
    </location>
</feature>
<evidence type="ECO:0000313" key="3">
    <source>
        <dbReference type="EMBL" id="PWN21144.1"/>
    </source>
</evidence>
<reference evidence="3 4" key="1">
    <citation type="journal article" date="2018" name="Mol. Biol. Evol.">
        <title>Broad Genomic Sampling Reveals a Smut Pathogenic Ancestry of the Fungal Clade Ustilaginomycotina.</title>
        <authorList>
            <person name="Kijpornyongpan T."/>
            <person name="Mondo S.J."/>
            <person name="Barry K."/>
            <person name="Sandor L."/>
            <person name="Lee J."/>
            <person name="Lipzen A."/>
            <person name="Pangilinan J."/>
            <person name="LaButti K."/>
            <person name="Hainaut M."/>
            <person name="Henrissat B."/>
            <person name="Grigoriev I.V."/>
            <person name="Spatafora J.W."/>
            <person name="Aime M.C."/>
        </authorList>
    </citation>
    <scope>NUCLEOTIDE SEQUENCE [LARGE SCALE GENOMIC DNA]</scope>
    <source>
        <strain evidence="3 4">MCA 4718</strain>
    </source>
</reference>
<feature type="region of interest" description="Disordered" evidence="1">
    <location>
        <begin position="31"/>
        <end position="95"/>
    </location>
</feature>
<evidence type="ECO:0008006" key="5">
    <source>
        <dbReference type="Google" id="ProtNLM"/>
    </source>
</evidence>
<feature type="region of interest" description="Disordered" evidence="1">
    <location>
        <begin position="529"/>
        <end position="550"/>
    </location>
</feature>
<dbReference type="Gene3D" id="2.120.10.80">
    <property type="entry name" value="Kelch-type beta propeller"/>
    <property type="match status" value="2"/>
</dbReference>